<gene>
    <name evidence="1" type="ORF">Anapl_00771</name>
</gene>
<reference evidence="2" key="1">
    <citation type="journal article" date="2013" name="Nat. Genet.">
        <title>The duck genome and transcriptome provide insight into an avian influenza virus reservoir species.</title>
        <authorList>
            <person name="Huang Y."/>
            <person name="Li Y."/>
            <person name="Burt D.W."/>
            <person name="Chen H."/>
            <person name="Zhang Y."/>
            <person name="Qian W."/>
            <person name="Kim H."/>
            <person name="Gan S."/>
            <person name="Zhao Y."/>
            <person name="Li J."/>
            <person name="Yi K."/>
            <person name="Feng H."/>
            <person name="Zhu P."/>
            <person name="Li B."/>
            <person name="Liu Q."/>
            <person name="Fairley S."/>
            <person name="Magor K.E."/>
            <person name="Du Z."/>
            <person name="Hu X."/>
            <person name="Goodman L."/>
            <person name="Tafer H."/>
            <person name="Vignal A."/>
            <person name="Lee T."/>
            <person name="Kim K.W."/>
            <person name="Sheng Z."/>
            <person name="An Y."/>
            <person name="Searle S."/>
            <person name="Herrero J."/>
            <person name="Groenen M.A."/>
            <person name="Crooijmans R.P."/>
            <person name="Faraut T."/>
            <person name="Cai Q."/>
            <person name="Webster R.G."/>
            <person name="Aldridge J.R."/>
            <person name="Warren W.C."/>
            <person name="Bartschat S."/>
            <person name="Kehr S."/>
            <person name="Marz M."/>
            <person name="Stadler P.F."/>
            <person name="Smith J."/>
            <person name="Kraus R.H."/>
            <person name="Zhao Y."/>
            <person name="Ren L."/>
            <person name="Fei J."/>
            <person name="Morisson M."/>
            <person name="Kaiser P."/>
            <person name="Griffin D.K."/>
            <person name="Rao M."/>
            <person name="Pitel F."/>
            <person name="Wang J."/>
            <person name="Li N."/>
        </authorList>
    </citation>
    <scope>NUCLEOTIDE SEQUENCE [LARGE SCALE GENOMIC DNA]</scope>
</reference>
<evidence type="ECO:0000313" key="2">
    <source>
        <dbReference type="Proteomes" id="UP000296049"/>
    </source>
</evidence>
<evidence type="ECO:0000313" key="1">
    <source>
        <dbReference type="EMBL" id="EOB00478.1"/>
    </source>
</evidence>
<sequence>MVRFVKKPETFCEEIVTILTNIEISKAKSGRFVQSTNKTQDMETVGIPILIGRQECSRSSSTSMHCVKLVVEDVEGKYRKDKQCLAIKQNHAPSNTFDLNHMELLRALEKKIFSLASNAGREILGPPDGQIPLMTATSLIIFFPD</sequence>
<dbReference type="AlphaFoldDB" id="R0LJB2"/>
<accession>R0LJB2</accession>
<protein>
    <submittedName>
        <fullName evidence="1">Uncharacterized protein</fullName>
    </submittedName>
</protein>
<dbReference type="EMBL" id="KB743197">
    <property type="protein sequence ID" value="EOB00478.1"/>
    <property type="molecule type" value="Genomic_DNA"/>
</dbReference>
<dbReference type="Proteomes" id="UP000296049">
    <property type="component" value="Unassembled WGS sequence"/>
</dbReference>
<organism evidence="1 2">
    <name type="scientific">Anas platyrhynchos</name>
    <name type="common">Mallard</name>
    <name type="synonym">Anas boschas</name>
    <dbReference type="NCBI Taxonomy" id="8839"/>
    <lineage>
        <taxon>Eukaryota</taxon>
        <taxon>Metazoa</taxon>
        <taxon>Chordata</taxon>
        <taxon>Craniata</taxon>
        <taxon>Vertebrata</taxon>
        <taxon>Euteleostomi</taxon>
        <taxon>Archelosauria</taxon>
        <taxon>Archosauria</taxon>
        <taxon>Dinosauria</taxon>
        <taxon>Saurischia</taxon>
        <taxon>Theropoda</taxon>
        <taxon>Coelurosauria</taxon>
        <taxon>Aves</taxon>
        <taxon>Neognathae</taxon>
        <taxon>Galloanserae</taxon>
        <taxon>Anseriformes</taxon>
        <taxon>Anatidae</taxon>
        <taxon>Anatinae</taxon>
        <taxon>Anas</taxon>
    </lineage>
</organism>
<keyword evidence="2" id="KW-1185">Reference proteome</keyword>
<name>R0LJB2_ANAPL</name>
<proteinExistence type="predicted"/>